<accession>W7DTQ9</accession>
<reference evidence="1 2" key="1">
    <citation type="journal article" date="2014" name="Genome Announc.">
        <title>Draft Genome Sequence of Commensalibacter papalotli MX01, a Symbiont Identified from the Guts of Overwintering Monarch Butterflies.</title>
        <authorList>
            <person name="Servin-Garciduenas L.E."/>
            <person name="Sanchez-Quinto A."/>
            <person name="Martinez-Romero E."/>
        </authorList>
    </citation>
    <scope>NUCLEOTIDE SEQUENCE [LARGE SCALE GENOMIC DNA]</scope>
    <source>
        <strain evidence="2">MX-MONARCH01</strain>
    </source>
</reference>
<evidence type="ECO:0000313" key="1">
    <source>
        <dbReference type="EMBL" id="EUK17653.1"/>
    </source>
</evidence>
<dbReference type="STRING" id="1208583.COMX_09346"/>
<dbReference type="Proteomes" id="UP000019250">
    <property type="component" value="Unassembled WGS sequence"/>
</dbReference>
<protein>
    <submittedName>
        <fullName evidence="1">Uncharacterized protein</fullName>
    </submittedName>
</protein>
<sequence>MSINDIVAIKNDARLIALVQIIGGAYELHEDEDSKTKWIVHRQPIRVLDWELWGEKLPQPRGTLEKCANSDADTTKVIKEWHERVEENLKKREIPTSV</sequence>
<keyword evidence="2" id="KW-1185">Reference proteome</keyword>
<evidence type="ECO:0000313" key="2">
    <source>
        <dbReference type="Proteomes" id="UP000019250"/>
    </source>
</evidence>
<proteinExistence type="predicted"/>
<comment type="caution">
    <text evidence="1">The sequence shown here is derived from an EMBL/GenBank/DDBJ whole genome shotgun (WGS) entry which is preliminary data.</text>
</comment>
<dbReference type="EMBL" id="ATSX01000003">
    <property type="protein sequence ID" value="EUK17653.1"/>
    <property type="molecule type" value="Genomic_DNA"/>
</dbReference>
<organism evidence="1 2">
    <name type="scientific">Commensalibacter papalotli</name>
    <name type="common">ex Servin-Garciduenas et al. 2014</name>
    <dbReference type="NCBI Taxonomy" id="1208583"/>
    <lineage>
        <taxon>Bacteria</taxon>
        <taxon>Pseudomonadati</taxon>
        <taxon>Pseudomonadota</taxon>
        <taxon>Alphaproteobacteria</taxon>
        <taxon>Acetobacterales</taxon>
        <taxon>Acetobacteraceae</taxon>
    </lineage>
</organism>
<dbReference type="RefSeq" id="WP_200867639.1">
    <property type="nucleotide sequence ID" value="NZ_ATSX01000003.1"/>
</dbReference>
<name>W7DTQ9_9PROT</name>
<gene>
    <name evidence="1" type="ORF">COMX_09346</name>
</gene>
<dbReference type="AlphaFoldDB" id="W7DTQ9"/>